<keyword evidence="1" id="KW-0812">Transmembrane</keyword>
<feature type="transmembrane region" description="Helical" evidence="1">
    <location>
        <begin position="39"/>
        <end position="58"/>
    </location>
</feature>
<reference evidence="2 3" key="1">
    <citation type="submission" date="2023-07" db="EMBL/GenBank/DDBJ databases">
        <title>Genomic Encyclopedia of Type Strains, Phase IV (KMG-IV): sequencing the most valuable type-strain genomes for metagenomic binning, comparative biology and taxonomic classification.</title>
        <authorList>
            <person name="Goeker M."/>
        </authorList>
    </citation>
    <scope>NUCLEOTIDE SEQUENCE [LARGE SCALE GENOMIC DNA]</scope>
    <source>
        <strain evidence="2 3">DSM 1400</strain>
    </source>
</reference>
<dbReference type="EMBL" id="JAUSWN010000019">
    <property type="protein sequence ID" value="MDQ0480444.1"/>
    <property type="molecule type" value="Genomic_DNA"/>
</dbReference>
<accession>A0ABU0JWF9</accession>
<dbReference type="Proteomes" id="UP001224418">
    <property type="component" value="Unassembled WGS sequence"/>
</dbReference>
<evidence type="ECO:0000313" key="3">
    <source>
        <dbReference type="Proteomes" id="UP001224418"/>
    </source>
</evidence>
<proteinExistence type="predicted"/>
<comment type="caution">
    <text evidence="2">The sequence shown here is derived from an EMBL/GenBank/DDBJ whole genome shotgun (WGS) entry which is preliminary data.</text>
</comment>
<feature type="transmembrane region" description="Helical" evidence="1">
    <location>
        <begin position="5"/>
        <end position="19"/>
    </location>
</feature>
<keyword evidence="3" id="KW-1185">Reference proteome</keyword>
<keyword evidence="1" id="KW-1133">Transmembrane helix</keyword>
<evidence type="ECO:0000256" key="1">
    <source>
        <dbReference type="SAM" id="Phobius"/>
    </source>
</evidence>
<protein>
    <submittedName>
        <fullName evidence="2">Uncharacterized membrane protein YraQ (UPF0718 family)</fullName>
    </submittedName>
</protein>
<sequence>MFEKLIYIVAIVFTIFSFYKDDKKTKEALKEAIKSFENILPTVLCVMSIVGVMLAILDKEFIAKLIGDQSGILGVIISSIIGSITMMAGFIAFPLGATLIKNGAGMAQIGAFISTIMMVGILTMPLEAKYFGKKVTFLRNGLAFMFSFFVALVIGVIFR</sequence>
<gene>
    <name evidence="2" type="ORF">QOZ93_002192</name>
</gene>
<feature type="transmembrane region" description="Helical" evidence="1">
    <location>
        <begin position="70"/>
        <end position="93"/>
    </location>
</feature>
<organism evidence="2 3">
    <name type="scientific">Hathewaya limosa</name>
    <name type="common">Clostridium limosum</name>
    <dbReference type="NCBI Taxonomy" id="1536"/>
    <lineage>
        <taxon>Bacteria</taxon>
        <taxon>Bacillati</taxon>
        <taxon>Bacillota</taxon>
        <taxon>Clostridia</taxon>
        <taxon>Eubacteriales</taxon>
        <taxon>Clostridiaceae</taxon>
        <taxon>Hathewaya</taxon>
    </lineage>
</organism>
<feature type="transmembrane region" description="Helical" evidence="1">
    <location>
        <begin position="137"/>
        <end position="158"/>
    </location>
</feature>
<evidence type="ECO:0000313" key="2">
    <source>
        <dbReference type="EMBL" id="MDQ0480444.1"/>
    </source>
</evidence>
<dbReference type="RefSeq" id="WP_307356430.1">
    <property type="nucleotide sequence ID" value="NZ_BAAACJ010000007.1"/>
</dbReference>
<keyword evidence="1" id="KW-0472">Membrane</keyword>
<name>A0ABU0JWF9_HATLI</name>
<feature type="transmembrane region" description="Helical" evidence="1">
    <location>
        <begin position="105"/>
        <end position="125"/>
    </location>
</feature>